<keyword evidence="2" id="KW-1185">Reference proteome</keyword>
<accession>I9LBL3</accession>
<dbReference type="RefSeq" id="WP_007935025.1">
    <property type="nucleotide sequence ID" value="NZ_AKVJ01000029.1"/>
</dbReference>
<dbReference type="EMBL" id="AKVJ01000029">
    <property type="protein sequence ID" value="EIW17726.1"/>
    <property type="molecule type" value="Genomic_DNA"/>
</dbReference>
<comment type="caution">
    <text evidence="1">The sequence shown here is derived from an EMBL/GenBank/DDBJ whole genome shotgun (WGS) entry which is preliminary data.</text>
</comment>
<dbReference type="SUPFAM" id="SSF53807">
    <property type="entry name" value="Helical backbone' metal receptor"/>
    <property type="match status" value="1"/>
</dbReference>
<gene>
    <name evidence="1" type="ORF">FB4_3769</name>
</gene>
<organism evidence="1 2">
    <name type="scientific">Pelosinus fermentans B4</name>
    <dbReference type="NCBI Taxonomy" id="1149862"/>
    <lineage>
        <taxon>Bacteria</taxon>
        <taxon>Bacillati</taxon>
        <taxon>Bacillota</taxon>
        <taxon>Negativicutes</taxon>
        <taxon>Selenomonadales</taxon>
        <taxon>Sporomusaceae</taxon>
        <taxon>Pelosinus</taxon>
    </lineage>
</organism>
<dbReference type="Proteomes" id="UP000004324">
    <property type="component" value="Unassembled WGS sequence"/>
</dbReference>
<name>I9LBL3_9FIRM</name>
<evidence type="ECO:0000313" key="2">
    <source>
        <dbReference type="Proteomes" id="UP000004324"/>
    </source>
</evidence>
<reference evidence="1 2" key="1">
    <citation type="journal article" date="2012" name="J. Bacteriol.">
        <title>Draft Genome Sequences for Two Metal-Reducing Pelosinus fermentans Strains Isolated from a Cr(VI)-Contaminated Site and for Type Strain R7.</title>
        <authorList>
            <person name="Brown S.D."/>
            <person name="Podar M."/>
            <person name="Klingeman D.M."/>
            <person name="Johnson C.M."/>
            <person name="Yang Z.K."/>
            <person name="Utturkar S.M."/>
            <person name="Land M.L."/>
            <person name="Mosher J.J."/>
            <person name="Hurt R.A.Jr."/>
            <person name="Phelps T.J."/>
            <person name="Palumbo A.V."/>
            <person name="Arkin A.P."/>
            <person name="Hazen T.C."/>
            <person name="Elias D.A."/>
        </authorList>
    </citation>
    <scope>NUCLEOTIDE SEQUENCE [LARGE SCALE GENOMIC DNA]</scope>
    <source>
        <strain evidence="1 2">B4</strain>
    </source>
</reference>
<evidence type="ECO:0000313" key="1">
    <source>
        <dbReference type="EMBL" id="EIW17726.1"/>
    </source>
</evidence>
<dbReference type="AlphaFoldDB" id="I9LBL3"/>
<sequence>MSNLEVSHKTNSIQQIRYVCAIAAMHSASAIPGVIPIAHCGPGCADKQFMNLAFYNGFQGADMEAVQSYPAQILEN</sequence>
<proteinExistence type="predicted"/>
<dbReference type="PATRIC" id="fig|1149862.3.peg.2732"/>
<protein>
    <submittedName>
        <fullName evidence="1">Uncharacterized protein</fullName>
    </submittedName>
</protein>